<evidence type="ECO:0000259" key="3">
    <source>
        <dbReference type="PROSITE" id="PS50003"/>
    </source>
</evidence>
<gene>
    <name evidence="5" type="ORF">NLS_LOCUS7840</name>
</gene>
<dbReference type="SUPFAM" id="SSF50729">
    <property type="entry name" value="PH domain-like"/>
    <property type="match status" value="1"/>
</dbReference>
<feature type="compositionally biased region" description="Low complexity" evidence="2">
    <location>
        <begin position="77"/>
        <end position="88"/>
    </location>
</feature>
<dbReference type="Proteomes" id="UP000277928">
    <property type="component" value="Unassembled WGS sequence"/>
</dbReference>
<name>A0A3P6TFB2_LITSI</name>
<keyword evidence="6" id="KW-1185">Reference proteome</keyword>
<dbReference type="Gene3D" id="2.30.29.30">
    <property type="entry name" value="Pleckstrin-homology domain (PH domain)/Phosphotyrosine-binding domain (PTB)"/>
    <property type="match status" value="1"/>
</dbReference>
<feature type="compositionally biased region" description="Basic and acidic residues" evidence="2">
    <location>
        <begin position="734"/>
        <end position="755"/>
    </location>
</feature>
<accession>A0A3P6TFB2</accession>
<dbReference type="PANTHER" id="PTHR45924:SF2">
    <property type="entry name" value="FI17866P1"/>
    <property type="match status" value="1"/>
</dbReference>
<dbReference type="InterPro" id="IPR055251">
    <property type="entry name" value="SOS1_NGEF_PH"/>
</dbReference>
<dbReference type="GO" id="GO:0031267">
    <property type="term" value="F:small GTPase binding"/>
    <property type="evidence" value="ECO:0007669"/>
    <property type="project" value="TreeGrafter"/>
</dbReference>
<dbReference type="SUPFAM" id="SSF48065">
    <property type="entry name" value="DBL homology domain (DH-domain)"/>
    <property type="match status" value="1"/>
</dbReference>
<dbReference type="InterPro" id="IPR000219">
    <property type="entry name" value="DH_dom"/>
</dbReference>
<dbReference type="CDD" id="cd13243">
    <property type="entry name" value="PH_PLEKHG1_G2_G3"/>
    <property type="match status" value="1"/>
</dbReference>
<sequence length="965" mass="109271">MNFIVIYREAEIIRFAQKATDTASAHLVSTRPKSLPSTALKMAITLDNPRSNGASGTRADDDPEAVQRLSFVSSSTGYSSARSSLRSSEISDDTVNPPNTSTGKKLLTQESSLSETRRLKLLNSGVVTQLDRIAMELLETERSYVNDLNDIIQGYLNFLVDHREEFEMTVDDISNTFGCIERIFLFNKKLYHDLDAAQLSVVSMAKCLLDNIEGFNDYVMYCTKYQIMIETLSMLLKNKRVEETLRLRQTVLGHSLPLSSYLLKPVQRVLKYRLFLEESYGTYALEMYVLEEVYHDNSFEIFNWNLLLHLQNILKASVDSKTLSDGDRAVILQALHSMTSQAEKINEEKKRVEHLERVRELQSALQKWCIDEKEDLSKYGDLLLEATFKLAGAKTNRQLFLFEEVLLIVKERNGSLICKDYITCSCLMLNESISTDPLAFQVLSYDNPKIQYIFLASNMDQKRNWMRELKRMVLDHYAIQIPEKTKILMLSLSDDCSKSVGFSGLVPNVKSNKKVPKYLEKRRKSIDANQTFRRSDSSTGNLIQEVGEMYQEAPKTTSHFCTNSKPTTSTSMENTCEVECAELSGRLVAFQNLFSKKKNGEGSRKKSSCERKSSLLSHLPPSILKDYRARKSSDGVPNTLDKQHSRCECMTTNPTTSAYPSSQPICPHPSASCCAQKHFDDTMAILYGELQLLMKNAENFNSIGESSRSGVDRRNIRSLNEAISGIDVPTSESRGADDLAGESKARSRSLSKSDDEALSNEKYGMVNNLNKDCPRSTTHLSRNLMNRTFATGCNVSYNSILESEDCDEPASAVSWIESPHISDRFRGSGSYHNVHHRRRSSQVAEQVWRLRHKQTQEHKDDENNSEKTKEILQKLFLSSTTRKELLPKDTGIRISKQPQSTALNRNADGIDHRFSVARQRTPLTVEQSAELDGELDSNFGAVRKMIKQLEKPRALITSSLHQHVI</sequence>
<evidence type="ECO:0000313" key="6">
    <source>
        <dbReference type="Proteomes" id="UP000277928"/>
    </source>
</evidence>
<dbReference type="InterPro" id="IPR011993">
    <property type="entry name" value="PH-like_dom_sf"/>
</dbReference>
<dbReference type="OMA" id="SCCAQKH"/>
<keyword evidence="1" id="KW-0597">Phosphoprotein</keyword>
<dbReference type="OrthoDB" id="1594986at2759"/>
<dbReference type="InterPro" id="IPR001849">
    <property type="entry name" value="PH_domain"/>
</dbReference>
<dbReference type="SMART" id="SM00233">
    <property type="entry name" value="PH"/>
    <property type="match status" value="1"/>
</dbReference>
<feature type="region of interest" description="Disordered" evidence="2">
    <location>
        <begin position="77"/>
        <end position="111"/>
    </location>
</feature>
<evidence type="ECO:0008006" key="7">
    <source>
        <dbReference type="Google" id="ProtNLM"/>
    </source>
</evidence>
<proteinExistence type="predicted"/>
<evidence type="ECO:0000256" key="2">
    <source>
        <dbReference type="SAM" id="MobiDB-lite"/>
    </source>
</evidence>
<dbReference type="EMBL" id="UYRX01000877">
    <property type="protein sequence ID" value="VDK86846.1"/>
    <property type="molecule type" value="Genomic_DNA"/>
</dbReference>
<organism evidence="5 6">
    <name type="scientific">Litomosoides sigmodontis</name>
    <name type="common">Filarial nematode worm</name>
    <dbReference type="NCBI Taxonomy" id="42156"/>
    <lineage>
        <taxon>Eukaryota</taxon>
        <taxon>Metazoa</taxon>
        <taxon>Ecdysozoa</taxon>
        <taxon>Nematoda</taxon>
        <taxon>Chromadorea</taxon>
        <taxon>Rhabditida</taxon>
        <taxon>Spirurina</taxon>
        <taxon>Spiruromorpha</taxon>
        <taxon>Filarioidea</taxon>
        <taxon>Onchocercidae</taxon>
        <taxon>Litomosoides</taxon>
    </lineage>
</organism>
<dbReference type="Pfam" id="PF00621">
    <property type="entry name" value="RhoGEF"/>
    <property type="match status" value="1"/>
</dbReference>
<dbReference type="GO" id="GO:0005085">
    <property type="term" value="F:guanyl-nucleotide exchange factor activity"/>
    <property type="evidence" value="ECO:0007669"/>
    <property type="project" value="InterPro"/>
</dbReference>
<feature type="domain" description="DH" evidence="4">
    <location>
        <begin position="129"/>
        <end position="348"/>
    </location>
</feature>
<evidence type="ECO:0000313" key="5">
    <source>
        <dbReference type="EMBL" id="VDK86846.1"/>
    </source>
</evidence>
<dbReference type="CDD" id="cd00160">
    <property type="entry name" value="RhoGEF"/>
    <property type="match status" value="1"/>
</dbReference>
<reference evidence="5 6" key="1">
    <citation type="submission" date="2018-08" db="EMBL/GenBank/DDBJ databases">
        <authorList>
            <person name="Laetsch R D."/>
            <person name="Stevens L."/>
            <person name="Kumar S."/>
            <person name="Blaxter L. M."/>
        </authorList>
    </citation>
    <scope>NUCLEOTIDE SEQUENCE [LARGE SCALE GENOMIC DNA]</scope>
</reference>
<dbReference type="PROSITE" id="PS50010">
    <property type="entry name" value="DH_2"/>
    <property type="match status" value="1"/>
</dbReference>
<dbReference type="Gene3D" id="1.20.900.10">
    <property type="entry name" value="Dbl homology (DH) domain"/>
    <property type="match status" value="1"/>
</dbReference>
<feature type="region of interest" description="Disordered" evidence="2">
    <location>
        <begin position="727"/>
        <end position="772"/>
    </location>
</feature>
<evidence type="ECO:0000259" key="4">
    <source>
        <dbReference type="PROSITE" id="PS50010"/>
    </source>
</evidence>
<dbReference type="PANTHER" id="PTHR45924">
    <property type="entry name" value="FI17866P1"/>
    <property type="match status" value="1"/>
</dbReference>
<dbReference type="Pfam" id="PF22697">
    <property type="entry name" value="SOS1_NGEF_PH"/>
    <property type="match status" value="1"/>
</dbReference>
<evidence type="ECO:0000256" key="1">
    <source>
        <dbReference type="ARBA" id="ARBA00022553"/>
    </source>
</evidence>
<dbReference type="PROSITE" id="PS50003">
    <property type="entry name" value="PH_DOMAIN"/>
    <property type="match status" value="1"/>
</dbReference>
<feature type="region of interest" description="Disordered" evidence="2">
    <location>
        <begin position="45"/>
        <end position="65"/>
    </location>
</feature>
<dbReference type="STRING" id="42156.A0A3P6TFB2"/>
<dbReference type="AlphaFoldDB" id="A0A3P6TFB2"/>
<protein>
    <recommendedName>
        <fullName evidence="7">DH domain-containing protein</fullName>
    </recommendedName>
</protein>
<dbReference type="SMART" id="SM00325">
    <property type="entry name" value="RhoGEF"/>
    <property type="match status" value="1"/>
</dbReference>
<feature type="compositionally biased region" description="Polar residues" evidence="2">
    <location>
        <begin position="93"/>
        <end position="111"/>
    </location>
</feature>
<dbReference type="InterPro" id="IPR043324">
    <property type="entry name" value="PH_PLEKHG1_G2_G3"/>
</dbReference>
<dbReference type="InterPro" id="IPR035899">
    <property type="entry name" value="DBL_dom_sf"/>
</dbReference>
<feature type="domain" description="PH" evidence="3">
    <location>
        <begin position="375"/>
        <end position="474"/>
    </location>
</feature>